<evidence type="ECO:0000313" key="2">
    <source>
        <dbReference type="EMBL" id="SDH40939.1"/>
    </source>
</evidence>
<sequence>MGLISLIFTWPVAPVRGVIRLGELIQEQAERHMRDPTVVRRRLEELEEARAAGHISDEEQQRAMEDILLDMSAGSHPLDDLGVPRERQERQGR</sequence>
<dbReference type="EMBL" id="FNCN01000015">
    <property type="protein sequence ID" value="SDH40939.1"/>
    <property type="molecule type" value="Genomic_DNA"/>
</dbReference>
<proteinExistence type="predicted"/>
<accession>A0A1G8C6P7</accession>
<dbReference type="OrthoDB" id="3541554at2"/>
<feature type="region of interest" description="Disordered" evidence="1">
    <location>
        <begin position="73"/>
        <end position="93"/>
    </location>
</feature>
<dbReference type="Proteomes" id="UP000198923">
    <property type="component" value="Unassembled WGS sequence"/>
</dbReference>
<evidence type="ECO:0000313" key="3">
    <source>
        <dbReference type="Proteomes" id="UP000198923"/>
    </source>
</evidence>
<gene>
    <name evidence="2" type="ORF">SAMN05421505_11575</name>
</gene>
<reference evidence="2 3" key="1">
    <citation type="submission" date="2016-10" db="EMBL/GenBank/DDBJ databases">
        <authorList>
            <person name="de Groot N.N."/>
        </authorList>
    </citation>
    <scope>NUCLEOTIDE SEQUENCE [LARGE SCALE GENOMIC DNA]</scope>
    <source>
        <strain evidence="2 3">CPCC 201354</strain>
    </source>
</reference>
<dbReference type="AlphaFoldDB" id="A0A1G8C6P7"/>
<feature type="compositionally biased region" description="Basic and acidic residues" evidence="1">
    <location>
        <begin position="77"/>
        <end position="93"/>
    </location>
</feature>
<dbReference type="RefSeq" id="WP_093171517.1">
    <property type="nucleotide sequence ID" value="NZ_FNCN01000015.1"/>
</dbReference>
<name>A0A1G8C6P7_9ACTN</name>
<evidence type="ECO:0000256" key="1">
    <source>
        <dbReference type="SAM" id="MobiDB-lite"/>
    </source>
</evidence>
<dbReference type="STRING" id="504805.SAMN05421505_11575"/>
<organism evidence="2 3">
    <name type="scientific">Sinosporangium album</name>
    <dbReference type="NCBI Taxonomy" id="504805"/>
    <lineage>
        <taxon>Bacteria</taxon>
        <taxon>Bacillati</taxon>
        <taxon>Actinomycetota</taxon>
        <taxon>Actinomycetes</taxon>
        <taxon>Streptosporangiales</taxon>
        <taxon>Streptosporangiaceae</taxon>
        <taxon>Sinosporangium</taxon>
    </lineage>
</organism>
<keyword evidence="3" id="KW-1185">Reference proteome</keyword>
<dbReference type="InterPro" id="IPR007804">
    <property type="entry name" value="GvpG"/>
</dbReference>
<dbReference type="Pfam" id="PF05120">
    <property type="entry name" value="GvpG"/>
    <property type="match status" value="1"/>
</dbReference>
<protein>
    <submittedName>
        <fullName evidence="2">Gas vesicle protein G</fullName>
    </submittedName>
</protein>